<evidence type="ECO:0000313" key="4">
    <source>
        <dbReference type="EMBL" id="MBD1546240.1"/>
    </source>
</evidence>
<dbReference type="SUPFAM" id="SSF52821">
    <property type="entry name" value="Rhodanese/Cell cycle control phosphatase"/>
    <property type="match status" value="2"/>
</dbReference>
<accession>A0A926NY51</accession>
<dbReference type="Gene3D" id="3.40.250.10">
    <property type="entry name" value="Rhodanese-like domain"/>
    <property type="match status" value="2"/>
</dbReference>
<gene>
    <name evidence="4" type="ORF">HK439_08205</name>
</gene>
<dbReference type="PROSITE" id="PS50206">
    <property type="entry name" value="RHODANESE_3"/>
    <property type="match status" value="2"/>
</dbReference>
<dbReference type="Pfam" id="PF00581">
    <property type="entry name" value="Rhodanese"/>
    <property type="match status" value="2"/>
</dbReference>
<dbReference type="InterPro" id="IPR051126">
    <property type="entry name" value="Thiosulfate_sulfurtransferase"/>
</dbReference>
<dbReference type="InterPro" id="IPR036873">
    <property type="entry name" value="Rhodanese-like_dom_sf"/>
</dbReference>
<dbReference type="RefSeq" id="WP_190290915.1">
    <property type="nucleotide sequence ID" value="NZ_JABFCZ010000008.1"/>
</dbReference>
<dbReference type="EMBL" id="JABFCZ010000008">
    <property type="protein sequence ID" value="MBD1546240.1"/>
    <property type="molecule type" value="Genomic_DNA"/>
</dbReference>
<reference evidence="4" key="1">
    <citation type="submission" date="2020-05" db="EMBL/GenBank/DDBJ databases">
        <title>Identification of trans-AT polyketide cluster in two marine bacteria, producers of a novel glutaramide-containing polyketide sesbanimide D and analogs.</title>
        <authorList>
            <person name="Kacar D."/>
            <person name="Rodriguez P."/>
            <person name="Canedo L."/>
            <person name="Gonzalez E."/>
            <person name="Galan B."/>
            <person name="De La Calle F."/>
            <person name="Garcia J.L."/>
        </authorList>
    </citation>
    <scope>NUCLEOTIDE SEQUENCE</scope>
    <source>
        <strain evidence="4">PHM038</strain>
    </source>
</reference>
<evidence type="ECO:0000259" key="3">
    <source>
        <dbReference type="PROSITE" id="PS50206"/>
    </source>
</evidence>
<dbReference type="CDD" id="cd01448">
    <property type="entry name" value="TST_Repeat_1"/>
    <property type="match status" value="1"/>
</dbReference>
<dbReference type="Proteomes" id="UP000598467">
    <property type="component" value="Unassembled WGS sequence"/>
</dbReference>
<feature type="domain" description="Rhodanese" evidence="3">
    <location>
        <begin position="38"/>
        <end position="159"/>
    </location>
</feature>
<keyword evidence="2" id="KW-0732">Signal</keyword>
<comment type="caution">
    <text evidence="4">The sequence shown here is derived from an EMBL/GenBank/DDBJ whole genome shotgun (WGS) entry which is preliminary data.</text>
</comment>
<feature type="signal peptide" evidence="2">
    <location>
        <begin position="1"/>
        <end position="23"/>
    </location>
</feature>
<protein>
    <submittedName>
        <fullName evidence="4">Sulfurtransferase</fullName>
    </submittedName>
</protein>
<keyword evidence="1" id="KW-0677">Repeat</keyword>
<name>A0A926NY51_9HYPH</name>
<feature type="chain" id="PRO_5037068831" evidence="2">
    <location>
        <begin position="24"/>
        <end position="312"/>
    </location>
</feature>
<organism evidence="4 5">
    <name type="scientific">Roseibium aggregatum</name>
    <dbReference type="NCBI Taxonomy" id="187304"/>
    <lineage>
        <taxon>Bacteria</taxon>
        <taxon>Pseudomonadati</taxon>
        <taxon>Pseudomonadota</taxon>
        <taxon>Alphaproteobacteria</taxon>
        <taxon>Hyphomicrobiales</taxon>
        <taxon>Stappiaceae</taxon>
        <taxon>Roseibium</taxon>
    </lineage>
</organism>
<evidence type="ECO:0000256" key="1">
    <source>
        <dbReference type="ARBA" id="ARBA00022737"/>
    </source>
</evidence>
<evidence type="ECO:0000313" key="5">
    <source>
        <dbReference type="Proteomes" id="UP000598467"/>
    </source>
</evidence>
<sequence>MIGRFSTALAAAVTLCAASSAFAAEPLVDAAWVKANVGQPDTVFLDLRPMAAYEKGHVPGALHTDFGKDGWRVNKVLNKETGDKIGGLLPDTASLEKLIGGLGIDNNTHVVLLSPGEEAADLGMSTRLYWTFLVLGHDNVSVVNGGMKAYMADKSDPLEPGVVKPAAKTFTAKLDTTYLATADDVSADMKSNVPLIDSRPPAQNLGLDKSGVVTRYGTLPGAKSLPGEWMTVKGGGMLRDAATLKKLYAAAGVPTEGDAVTFCNTGHWASLGWFVNAEVLGNKKTKLYDGSMSEWSHMDPATHPMVAKVEVN</sequence>
<dbReference type="PANTHER" id="PTHR43855">
    <property type="entry name" value="THIOSULFATE SULFURTRANSFERASE"/>
    <property type="match status" value="1"/>
</dbReference>
<feature type="domain" description="Rhodanese" evidence="3">
    <location>
        <begin position="189"/>
        <end position="304"/>
    </location>
</feature>
<evidence type="ECO:0000256" key="2">
    <source>
        <dbReference type="SAM" id="SignalP"/>
    </source>
</evidence>
<proteinExistence type="predicted"/>
<dbReference type="InterPro" id="IPR001763">
    <property type="entry name" value="Rhodanese-like_dom"/>
</dbReference>
<dbReference type="SMART" id="SM00450">
    <property type="entry name" value="RHOD"/>
    <property type="match status" value="2"/>
</dbReference>
<dbReference type="AlphaFoldDB" id="A0A926NY51"/>
<dbReference type="PANTHER" id="PTHR43855:SF1">
    <property type="entry name" value="THIOSULFATE SULFURTRANSFERASE"/>
    <property type="match status" value="1"/>
</dbReference>